<dbReference type="SUPFAM" id="SSF53383">
    <property type="entry name" value="PLP-dependent transferases"/>
    <property type="match status" value="1"/>
</dbReference>
<evidence type="ECO:0000313" key="6">
    <source>
        <dbReference type="EMBL" id="GAA4306210.1"/>
    </source>
</evidence>
<keyword evidence="2 6" id="KW-0032">Aminotransferase</keyword>
<proteinExistence type="predicted"/>
<evidence type="ECO:0000256" key="4">
    <source>
        <dbReference type="ARBA" id="ARBA00022898"/>
    </source>
</evidence>
<dbReference type="EMBL" id="BAABGX010000002">
    <property type="protein sequence ID" value="GAA4306210.1"/>
    <property type="molecule type" value="Genomic_DNA"/>
</dbReference>
<accession>A0ABP8FL10</accession>
<evidence type="ECO:0000256" key="1">
    <source>
        <dbReference type="ARBA" id="ARBA00001933"/>
    </source>
</evidence>
<dbReference type="NCBIfam" id="NF009079">
    <property type="entry name" value="PRK12414.1"/>
    <property type="match status" value="1"/>
</dbReference>
<dbReference type="PANTHER" id="PTHR43807:SF20">
    <property type="entry name" value="FI04487P"/>
    <property type="match status" value="1"/>
</dbReference>
<dbReference type="PANTHER" id="PTHR43807">
    <property type="entry name" value="FI04487P"/>
    <property type="match status" value="1"/>
</dbReference>
<protein>
    <submittedName>
        <fullName evidence="6">Pyridoxal phosphate-dependent aminotransferase</fullName>
    </submittedName>
</protein>
<evidence type="ECO:0000256" key="2">
    <source>
        <dbReference type="ARBA" id="ARBA00022576"/>
    </source>
</evidence>
<dbReference type="Pfam" id="PF00155">
    <property type="entry name" value="Aminotran_1_2"/>
    <property type="match status" value="1"/>
</dbReference>
<dbReference type="Gene3D" id="3.90.1150.10">
    <property type="entry name" value="Aspartate Aminotransferase, domain 1"/>
    <property type="match status" value="1"/>
</dbReference>
<organism evidence="6 7">
    <name type="scientific">Nibribacter koreensis</name>
    <dbReference type="NCBI Taxonomy" id="1084519"/>
    <lineage>
        <taxon>Bacteria</taxon>
        <taxon>Pseudomonadati</taxon>
        <taxon>Bacteroidota</taxon>
        <taxon>Cytophagia</taxon>
        <taxon>Cytophagales</taxon>
        <taxon>Hymenobacteraceae</taxon>
        <taxon>Nibribacter</taxon>
    </lineage>
</organism>
<feature type="domain" description="Aminotransferase class I/classII large" evidence="5">
    <location>
        <begin position="30"/>
        <end position="380"/>
    </location>
</feature>
<dbReference type="InterPro" id="IPR015422">
    <property type="entry name" value="PyrdxlP-dep_Trfase_small"/>
</dbReference>
<dbReference type="RefSeq" id="WP_345165623.1">
    <property type="nucleotide sequence ID" value="NZ_BAABGX010000002.1"/>
</dbReference>
<dbReference type="Proteomes" id="UP001501844">
    <property type="component" value="Unassembled WGS sequence"/>
</dbReference>
<keyword evidence="4" id="KW-0663">Pyridoxal phosphate</keyword>
<evidence type="ECO:0000256" key="3">
    <source>
        <dbReference type="ARBA" id="ARBA00022679"/>
    </source>
</evidence>
<keyword evidence="7" id="KW-1185">Reference proteome</keyword>
<dbReference type="InterPro" id="IPR015424">
    <property type="entry name" value="PyrdxlP-dep_Trfase"/>
</dbReference>
<dbReference type="NCBIfam" id="NF006569">
    <property type="entry name" value="PRK09082.1"/>
    <property type="match status" value="1"/>
</dbReference>
<dbReference type="CDD" id="cd00609">
    <property type="entry name" value="AAT_like"/>
    <property type="match status" value="1"/>
</dbReference>
<dbReference type="InterPro" id="IPR051326">
    <property type="entry name" value="Kynurenine-oxoglutarate_AT"/>
</dbReference>
<dbReference type="InterPro" id="IPR015421">
    <property type="entry name" value="PyrdxlP-dep_Trfase_major"/>
</dbReference>
<sequence>MTAPSLQSKLPNVGTTIFTTMTQLALQHNAINLAQGFPDFNCPQELMNLVTEAMRQGHNQYAPSAGIPALRQKISQKTQHLYGHLPNPDTEVTVTSGATEALFAAIAAVVQPGDEVLVVEPCYDSYVPAIELSGGVPVYASLTYPDFALDWQQIEDKLTSKTRLLLLNSPHNPTGAVWQQEDLDALTRLAQKHSFLILSDEVYEHMVFDGQPHLSLLSVPALAERAFVISSFGKTYHTTGWKVGYCIAPPALTAEFRKVHQYLTFSTATPFQHALAAFLDNHEHYLTLPSFYQQKRDLFAQLLQPSKFELIPCAGTYFQLARYANISDKPDVEFAQWLTKEVGVATIPISVFYHDHTDHRLVRFCFAKKEETLISAAERLCQL</sequence>
<evidence type="ECO:0000313" key="7">
    <source>
        <dbReference type="Proteomes" id="UP001501844"/>
    </source>
</evidence>
<keyword evidence="3" id="KW-0808">Transferase</keyword>
<comment type="cofactor">
    <cofactor evidence="1">
        <name>pyridoxal 5'-phosphate</name>
        <dbReference type="ChEBI" id="CHEBI:597326"/>
    </cofactor>
</comment>
<comment type="caution">
    <text evidence="6">The sequence shown here is derived from an EMBL/GenBank/DDBJ whole genome shotgun (WGS) entry which is preliminary data.</text>
</comment>
<reference evidence="7" key="1">
    <citation type="journal article" date="2019" name="Int. J. Syst. Evol. Microbiol.">
        <title>The Global Catalogue of Microorganisms (GCM) 10K type strain sequencing project: providing services to taxonomists for standard genome sequencing and annotation.</title>
        <authorList>
            <consortium name="The Broad Institute Genomics Platform"/>
            <consortium name="The Broad Institute Genome Sequencing Center for Infectious Disease"/>
            <person name="Wu L."/>
            <person name="Ma J."/>
        </authorList>
    </citation>
    <scope>NUCLEOTIDE SEQUENCE [LARGE SCALE GENOMIC DNA]</scope>
    <source>
        <strain evidence="7">JCM 17917</strain>
    </source>
</reference>
<gene>
    <name evidence="6" type="ORF">GCM10023183_21180</name>
</gene>
<dbReference type="InterPro" id="IPR004839">
    <property type="entry name" value="Aminotransferase_I/II_large"/>
</dbReference>
<evidence type="ECO:0000259" key="5">
    <source>
        <dbReference type="Pfam" id="PF00155"/>
    </source>
</evidence>
<name>A0ABP8FL10_9BACT</name>
<dbReference type="Gene3D" id="3.40.640.10">
    <property type="entry name" value="Type I PLP-dependent aspartate aminotransferase-like (Major domain)"/>
    <property type="match status" value="1"/>
</dbReference>
<dbReference type="GO" id="GO:0008483">
    <property type="term" value="F:transaminase activity"/>
    <property type="evidence" value="ECO:0007669"/>
    <property type="project" value="UniProtKB-KW"/>
</dbReference>